<feature type="domain" description="CASTOR ACT" evidence="17">
    <location>
        <begin position="336"/>
        <end position="399"/>
    </location>
</feature>
<sequence>MKIIVQKFGGTSLQDPEVRQHAVEHIKKARAKGYQVVVVVSAMGRKGSPYATETLMQLVSEEGKVGSQKEYDLLLACGEMISSIVMASKLNAQSIPAVSFTGRDAGILTNNDFGNAQILSIQPQAILEQLSQDKVVVVCGFQGATESGEITTLGRGASDTSATALGAALKAEVVDIFTDVEGIMTADPRIVQDASRLKLITYNEICNLAYQGAKVIHPRAVEIAMQHQVPIRVRSTLSDDEGTLVTSLRQIKHLEGRMNDQLITGIAQVSNVSQIKVYAKDSDFDLQLKVFKSMAENRISVDFINVNPSGVVYTVFEHVTDKAIAILNELGYEPIVERHCAKVSTVGAGMAGVPGVMAQIVEALTTEDVQILQSADSHTTIWVLVKEEDMVRAVQALHQKFELHKASEPLPNYYSASQ</sequence>
<dbReference type="RefSeq" id="WP_307390869.1">
    <property type="nucleotide sequence ID" value="NZ_BAAADK010000018.1"/>
</dbReference>
<evidence type="ECO:0000256" key="2">
    <source>
        <dbReference type="ARBA" id="ARBA00004766"/>
    </source>
</evidence>
<keyword evidence="12" id="KW-0457">Lysine biosynthesis</keyword>
<keyword evidence="8" id="KW-0547">Nucleotide-binding</keyword>
<dbReference type="NCBIfam" id="NF006068">
    <property type="entry name" value="PRK08210.1"/>
    <property type="match status" value="1"/>
</dbReference>
<dbReference type="GO" id="GO:0004072">
    <property type="term" value="F:aspartate kinase activity"/>
    <property type="evidence" value="ECO:0007669"/>
    <property type="project" value="UniProtKB-EC"/>
</dbReference>
<dbReference type="InterPro" id="IPR001341">
    <property type="entry name" value="Asp_kinase"/>
</dbReference>
<evidence type="ECO:0000256" key="9">
    <source>
        <dbReference type="ARBA" id="ARBA00022777"/>
    </source>
</evidence>
<accession>A0ABT9VUW7</accession>
<evidence type="ECO:0000256" key="1">
    <source>
        <dbReference type="ARBA" id="ARBA00003121"/>
    </source>
</evidence>
<proteinExistence type="inferred from homology"/>
<evidence type="ECO:0000259" key="17">
    <source>
        <dbReference type="Pfam" id="PF13840"/>
    </source>
</evidence>
<comment type="caution">
    <text evidence="18">The sequence shown here is derived from an EMBL/GenBank/DDBJ whole genome shotgun (WGS) entry which is preliminary data.</text>
</comment>
<feature type="domain" description="Aspartate/glutamate/uridylate kinase" evidence="16">
    <location>
        <begin position="2"/>
        <end position="235"/>
    </location>
</feature>
<evidence type="ECO:0000256" key="5">
    <source>
        <dbReference type="ARBA" id="ARBA00010122"/>
    </source>
</evidence>
<evidence type="ECO:0000313" key="18">
    <source>
        <dbReference type="EMBL" id="MDQ0164771.1"/>
    </source>
</evidence>
<evidence type="ECO:0000256" key="4">
    <source>
        <dbReference type="ARBA" id="ARBA00005139"/>
    </source>
</evidence>
<dbReference type="EMBL" id="JAUSTY010000002">
    <property type="protein sequence ID" value="MDQ0164771.1"/>
    <property type="molecule type" value="Genomic_DNA"/>
</dbReference>
<keyword evidence="9 14" id="KW-0418">Kinase</keyword>
<evidence type="ECO:0000256" key="12">
    <source>
        <dbReference type="ARBA" id="ARBA00023154"/>
    </source>
</evidence>
<dbReference type="Proteomes" id="UP001235840">
    <property type="component" value="Unassembled WGS sequence"/>
</dbReference>
<comment type="pathway">
    <text evidence="3 15">Amino-acid biosynthesis; L-methionine biosynthesis via de novo pathway; L-homoserine from L-aspartate: step 1/3.</text>
</comment>
<evidence type="ECO:0000256" key="14">
    <source>
        <dbReference type="RuleBase" id="RU003448"/>
    </source>
</evidence>
<evidence type="ECO:0000256" key="15">
    <source>
        <dbReference type="RuleBase" id="RU004249"/>
    </source>
</evidence>
<evidence type="ECO:0000256" key="10">
    <source>
        <dbReference type="ARBA" id="ARBA00022840"/>
    </source>
</evidence>
<dbReference type="NCBIfam" id="NF005155">
    <property type="entry name" value="PRK06635.1-4"/>
    <property type="match status" value="1"/>
</dbReference>
<dbReference type="PROSITE" id="PS00324">
    <property type="entry name" value="ASPARTOKINASE"/>
    <property type="match status" value="1"/>
</dbReference>
<reference evidence="18 19" key="1">
    <citation type="submission" date="2023-07" db="EMBL/GenBank/DDBJ databases">
        <title>Genomic Encyclopedia of Type Strains, Phase IV (KMG-IV): sequencing the most valuable type-strain genomes for metagenomic binning, comparative biology and taxonomic classification.</title>
        <authorList>
            <person name="Goeker M."/>
        </authorList>
    </citation>
    <scope>NUCLEOTIDE SEQUENCE [LARGE SCALE GENOMIC DNA]</scope>
    <source>
        <strain evidence="18 19">DSM 12751</strain>
    </source>
</reference>
<evidence type="ECO:0000256" key="7">
    <source>
        <dbReference type="ARBA" id="ARBA00022679"/>
    </source>
</evidence>
<keyword evidence="10" id="KW-0067">ATP-binding</keyword>
<dbReference type="InterPro" id="IPR027795">
    <property type="entry name" value="CASTOR_ACT_dom"/>
</dbReference>
<dbReference type="NCBIfam" id="TIGR00657">
    <property type="entry name" value="asp_kinases"/>
    <property type="match status" value="1"/>
</dbReference>
<protein>
    <recommendedName>
        <fullName evidence="14">Aspartokinase</fullName>
        <ecNumber evidence="14">2.7.2.4</ecNumber>
    </recommendedName>
</protein>
<dbReference type="Gene3D" id="3.40.1160.10">
    <property type="entry name" value="Acetylglutamate kinase-like"/>
    <property type="match status" value="1"/>
</dbReference>
<dbReference type="PIRSF" id="PIRSF000726">
    <property type="entry name" value="Asp_kin"/>
    <property type="match status" value="1"/>
</dbReference>
<evidence type="ECO:0000256" key="8">
    <source>
        <dbReference type="ARBA" id="ARBA00022741"/>
    </source>
</evidence>
<dbReference type="Pfam" id="PF13840">
    <property type="entry name" value="ACT_7"/>
    <property type="match status" value="1"/>
</dbReference>
<comment type="similarity">
    <text evidence="5 14">Belongs to the aspartokinase family.</text>
</comment>
<name>A0ABT9VUW7_9BACI</name>
<evidence type="ECO:0000256" key="3">
    <source>
        <dbReference type="ARBA" id="ARBA00004986"/>
    </source>
</evidence>
<dbReference type="SUPFAM" id="SSF53633">
    <property type="entry name" value="Carbamate kinase-like"/>
    <property type="match status" value="1"/>
</dbReference>
<comment type="function">
    <text evidence="1">Catalyzes the phosphorylation of the beta-carboxyl group of aspartic acid with ATP to yield 4-phospho-L-aspartate, which is involved in the branched biosynthetic pathway leading to the biosynthesis of amino acids threonine, isoleucine and methionine.</text>
</comment>
<dbReference type="InterPro" id="IPR045865">
    <property type="entry name" value="ACT-like_dom_sf"/>
</dbReference>
<dbReference type="CDD" id="cd04937">
    <property type="entry name" value="ACT_AKi-DapG-BS_2"/>
    <property type="match status" value="1"/>
</dbReference>
<dbReference type="PANTHER" id="PTHR21499:SF3">
    <property type="entry name" value="ASPARTOKINASE"/>
    <property type="match status" value="1"/>
</dbReference>
<dbReference type="InterPro" id="IPR018042">
    <property type="entry name" value="Aspartate_kinase_CS"/>
</dbReference>
<evidence type="ECO:0000313" key="19">
    <source>
        <dbReference type="Proteomes" id="UP001235840"/>
    </source>
</evidence>
<dbReference type="EC" id="2.7.2.4" evidence="14"/>
<comment type="pathway">
    <text evidence="2 15">Amino-acid biosynthesis; L-lysine biosynthesis via DAP pathway; (S)-tetrahydrodipicolinate from L-aspartate: step 1/4.</text>
</comment>
<keyword evidence="6 15" id="KW-0028">Amino-acid biosynthesis</keyword>
<comment type="catalytic activity">
    <reaction evidence="13 14">
        <text>L-aspartate + ATP = 4-phospho-L-aspartate + ADP</text>
        <dbReference type="Rhea" id="RHEA:23776"/>
        <dbReference type="ChEBI" id="CHEBI:29991"/>
        <dbReference type="ChEBI" id="CHEBI:30616"/>
        <dbReference type="ChEBI" id="CHEBI:57535"/>
        <dbReference type="ChEBI" id="CHEBI:456216"/>
        <dbReference type="EC" id="2.7.2.4"/>
    </reaction>
</comment>
<organism evidence="18 19">
    <name type="scientific">Caldalkalibacillus horti</name>
    <dbReference type="NCBI Taxonomy" id="77523"/>
    <lineage>
        <taxon>Bacteria</taxon>
        <taxon>Bacillati</taxon>
        <taxon>Bacillota</taxon>
        <taxon>Bacilli</taxon>
        <taxon>Bacillales</taxon>
        <taxon>Bacillaceae</taxon>
        <taxon>Caldalkalibacillus</taxon>
    </lineage>
</organism>
<dbReference type="CDD" id="cd04914">
    <property type="entry name" value="ACT_AKi-DapG-BS_1"/>
    <property type="match status" value="1"/>
</dbReference>
<dbReference type="Pfam" id="PF00696">
    <property type="entry name" value="AA_kinase"/>
    <property type="match status" value="1"/>
</dbReference>
<evidence type="ECO:0000256" key="6">
    <source>
        <dbReference type="ARBA" id="ARBA00022605"/>
    </source>
</evidence>
<evidence type="ECO:0000256" key="11">
    <source>
        <dbReference type="ARBA" id="ARBA00022915"/>
    </source>
</evidence>
<dbReference type="InterPro" id="IPR001048">
    <property type="entry name" value="Asp/Glu/Uridylate_kinase"/>
</dbReference>
<dbReference type="InterPro" id="IPR005260">
    <property type="entry name" value="Asp_kin_monofn"/>
</dbReference>
<gene>
    <name evidence="18" type="ORF">J2S11_000671</name>
</gene>
<dbReference type="PANTHER" id="PTHR21499">
    <property type="entry name" value="ASPARTATE KINASE"/>
    <property type="match status" value="1"/>
</dbReference>
<evidence type="ECO:0000259" key="16">
    <source>
        <dbReference type="Pfam" id="PF00696"/>
    </source>
</evidence>
<dbReference type="NCBIfam" id="TIGR00656">
    <property type="entry name" value="asp_kin_monofn"/>
    <property type="match status" value="1"/>
</dbReference>
<dbReference type="InterPro" id="IPR036393">
    <property type="entry name" value="AceGlu_kinase-like_sf"/>
</dbReference>
<dbReference type="Gene3D" id="3.30.2130.10">
    <property type="entry name" value="VC0802-like"/>
    <property type="match status" value="1"/>
</dbReference>
<keyword evidence="11" id="KW-0220">Diaminopimelate biosynthesis</keyword>
<keyword evidence="19" id="KW-1185">Reference proteome</keyword>
<keyword evidence="7 14" id="KW-0808">Transferase</keyword>
<dbReference type="SUPFAM" id="SSF55021">
    <property type="entry name" value="ACT-like"/>
    <property type="match status" value="2"/>
</dbReference>
<comment type="pathway">
    <text evidence="4 15">Amino-acid biosynthesis; L-threonine biosynthesis; L-threonine from L-aspartate: step 1/5.</text>
</comment>
<evidence type="ECO:0000256" key="13">
    <source>
        <dbReference type="ARBA" id="ARBA00047872"/>
    </source>
</evidence>